<reference evidence="3 4" key="1">
    <citation type="submission" date="2020-08" db="EMBL/GenBank/DDBJ databases">
        <title>Whole-Genome Sequence of French Clinical Streptomyces mexicanus Strain Q0842.</title>
        <authorList>
            <person name="Boxberger M."/>
            <person name="La Scola B."/>
        </authorList>
    </citation>
    <scope>NUCLEOTIDE SEQUENCE [LARGE SCALE GENOMIC DNA]</scope>
    <source>
        <strain evidence="3 4">Marseille-Q0842</strain>
    </source>
</reference>
<dbReference type="RefSeq" id="WP_159664173.1">
    <property type="nucleotide sequence ID" value="NZ_JACMHY010000006.1"/>
</dbReference>
<keyword evidence="4" id="KW-1185">Reference proteome</keyword>
<dbReference type="AlphaFoldDB" id="A0A7X1I0C2"/>
<dbReference type="OrthoDB" id="4321686at2"/>
<evidence type="ECO:0000313" key="3">
    <source>
        <dbReference type="EMBL" id="MBC2866509.1"/>
    </source>
</evidence>
<dbReference type="EMBL" id="JACMHY010000006">
    <property type="protein sequence ID" value="MBC2866509.1"/>
    <property type="molecule type" value="Genomic_DNA"/>
</dbReference>
<accession>A0A7X1I0C2</accession>
<feature type="transmembrane region" description="Helical" evidence="2">
    <location>
        <begin position="92"/>
        <end position="114"/>
    </location>
</feature>
<evidence type="ECO:0000313" key="4">
    <source>
        <dbReference type="Proteomes" id="UP000517694"/>
    </source>
</evidence>
<dbReference type="Proteomes" id="UP000517694">
    <property type="component" value="Unassembled WGS sequence"/>
</dbReference>
<comment type="caution">
    <text evidence="3">The sequence shown here is derived from an EMBL/GenBank/DDBJ whole genome shotgun (WGS) entry which is preliminary data.</text>
</comment>
<name>A0A7X1I0C2_9ACTN</name>
<evidence type="ECO:0000256" key="2">
    <source>
        <dbReference type="SAM" id="Phobius"/>
    </source>
</evidence>
<evidence type="ECO:0000256" key="1">
    <source>
        <dbReference type="SAM" id="MobiDB-lite"/>
    </source>
</evidence>
<protein>
    <submittedName>
        <fullName evidence="3">Uncharacterized protein</fullName>
    </submittedName>
</protein>
<sequence length="154" mass="16022">MAVFGIGAWWQRLRAGGTEEDRPLSLDDTMLKDKAIQEQPLTDRLIQLERARNWLEIRLLSARLLLGTACSSILLLSVALATRVAPSVPGGAATPLTTTVAGTVAAALLTALGAKVGTVLRRRSGRSPGGEVNDAERSGTEPPQGRGSGSGAAP</sequence>
<gene>
    <name evidence="3" type="ORF">H1R13_16445</name>
</gene>
<feature type="region of interest" description="Disordered" evidence="1">
    <location>
        <begin position="120"/>
        <end position="154"/>
    </location>
</feature>
<keyword evidence="2" id="KW-0812">Transmembrane</keyword>
<keyword evidence="2" id="KW-0472">Membrane</keyword>
<proteinExistence type="predicted"/>
<organism evidence="3 4">
    <name type="scientific">Streptomyces mexicanus</name>
    <dbReference type="NCBI Taxonomy" id="178566"/>
    <lineage>
        <taxon>Bacteria</taxon>
        <taxon>Bacillati</taxon>
        <taxon>Actinomycetota</taxon>
        <taxon>Actinomycetes</taxon>
        <taxon>Kitasatosporales</taxon>
        <taxon>Streptomycetaceae</taxon>
        <taxon>Streptomyces</taxon>
    </lineage>
</organism>
<keyword evidence="2" id="KW-1133">Transmembrane helix</keyword>
<feature type="transmembrane region" description="Helical" evidence="2">
    <location>
        <begin position="60"/>
        <end position="80"/>
    </location>
</feature>